<reference evidence="2" key="1">
    <citation type="journal article" date="2023" name="G3 (Bethesda)">
        <title>Genome assembly and association tests identify interacting loci associated with vigor, precocity, and sex in interspecific pistachio rootstocks.</title>
        <authorList>
            <person name="Palmer W."/>
            <person name="Jacygrad E."/>
            <person name="Sagayaradj S."/>
            <person name="Cavanaugh K."/>
            <person name="Han R."/>
            <person name="Bertier L."/>
            <person name="Beede B."/>
            <person name="Kafkas S."/>
            <person name="Golino D."/>
            <person name="Preece J."/>
            <person name="Michelmore R."/>
        </authorList>
    </citation>
    <scope>NUCLEOTIDE SEQUENCE [LARGE SCALE GENOMIC DNA]</scope>
</reference>
<dbReference type="Proteomes" id="UP001163603">
    <property type="component" value="Chromosome 12"/>
</dbReference>
<evidence type="ECO:0000313" key="2">
    <source>
        <dbReference type="Proteomes" id="UP001163603"/>
    </source>
</evidence>
<gene>
    <name evidence="1" type="ORF">Pint_10798</name>
</gene>
<name>A0ACC0XG23_9ROSI</name>
<protein>
    <submittedName>
        <fullName evidence="1">Uncharacterized protein</fullName>
    </submittedName>
</protein>
<dbReference type="EMBL" id="CM047747">
    <property type="protein sequence ID" value="KAJ0017343.1"/>
    <property type="molecule type" value="Genomic_DNA"/>
</dbReference>
<keyword evidence="2" id="KW-1185">Reference proteome</keyword>
<evidence type="ECO:0000313" key="1">
    <source>
        <dbReference type="EMBL" id="KAJ0017343.1"/>
    </source>
</evidence>
<comment type="caution">
    <text evidence="1">The sequence shown here is derived from an EMBL/GenBank/DDBJ whole genome shotgun (WGS) entry which is preliminary data.</text>
</comment>
<organism evidence="1 2">
    <name type="scientific">Pistacia integerrima</name>
    <dbReference type="NCBI Taxonomy" id="434235"/>
    <lineage>
        <taxon>Eukaryota</taxon>
        <taxon>Viridiplantae</taxon>
        <taxon>Streptophyta</taxon>
        <taxon>Embryophyta</taxon>
        <taxon>Tracheophyta</taxon>
        <taxon>Spermatophyta</taxon>
        <taxon>Magnoliopsida</taxon>
        <taxon>eudicotyledons</taxon>
        <taxon>Gunneridae</taxon>
        <taxon>Pentapetalae</taxon>
        <taxon>rosids</taxon>
        <taxon>malvids</taxon>
        <taxon>Sapindales</taxon>
        <taxon>Anacardiaceae</taxon>
        <taxon>Pistacia</taxon>
    </lineage>
</organism>
<accession>A0ACC0XG23</accession>
<sequence length="158" mass="17591">MELICGGRISVVLAALLYCLSDFGATRDTIKSSQFIRDLKTIISSDNIFTLGFLALEEVLRSSNISHSVTNLSAQLLGSGNLVLLDHNNGIRVWESFQEQPTDKFLSSMKRNTNLRTCEKVKLTLWKSPSDPSIGGVSAGIDPFEIPEIYIWNHDQPY</sequence>
<proteinExistence type="predicted"/>